<name>A0A7M7KEC9_VARDE</name>
<proteinExistence type="inferred from homology"/>
<evidence type="ECO:0000256" key="2">
    <source>
        <dbReference type="ARBA" id="ARBA00038350"/>
    </source>
</evidence>
<dbReference type="PANTHER" id="PTHR14359">
    <property type="entry name" value="HOMO-OLIGOMERIC FLAVIN CONTAINING CYS DECARBOXYLASE FAMILY"/>
    <property type="match status" value="1"/>
</dbReference>
<evidence type="ECO:0000256" key="3">
    <source>
        <dbReference type="ARBA" id="ARBA00056708"/>
    </source>
</evidence>
<keyword evidence="1" id="KW-0173">Coenzyme A biosynthesis</keyword>
<organism evidence="7 8">
    <name type="scientific">Varroa destructor</name>
    <name type="common">Honeybee mite</name>
    <dbReference type="NCBI Taxonomy" id="109461"/>
    <lineage>
        <taxon>Eukaryota</taxon>
        <taxon>Metazoa</taxon>
        <taxon>Ecdysozoa</taxon>
        <taxon>Arthropoda</taxon>
        <taxon>Chelicerata</taxon>
        <taxon>Arachnida</taxon>
        <taxon>Acari</taxon>
        <taxon>Parasitiformes</taxon>
        <taxon>Mesostigmata</taxon>
        <taxon>Gamasina</taxon>
        <taxon>Dermanyssoidea</taxon>
        <taxon>Varroidae</taxon>
        <taxon>Varroa</taxon>
    </lineage>
</organism>
<dbReference type="Gene3D" id="3.40.50.1950">
    <property type="entry name" value="Flavin prenyltransferase-like"/>
    <property type="match status" value="1"/>
</dbReference>
<dbReference type="GO" id="GO:0010181">
    <property type="term" value="F:FMN binding"/>
    <property type="evidence" value="ECO:0007669"/>
    <property type="project" value="TreeGrafter"/>
</dbReference>
<dbReference type="PANTHER" id="PTHR14359:SF6">
    <property type="entry name" value="PHOSPHOPANTOTHENOYLCYSTEINE DECARBOXYLASE"/>
    <property type="match status" value="1"/>
</dbReference>
<dbReference type="RefSeq" id="XP_022659842.1">
    <property type="nucleotide sequence ID" value="XM_022804107.1"/>
</dbReference>
<dbReference type="FunFam" id="3.40.50.1950:FF:000004">
    <property type="entry name" value="Phosphopantothenoylcysteine decarboxylase"/>
    <property type="match status" value="1"/>
</dbReference>
<dbReference type="KEGG" id="vde:111249794"/>
<evidence type="ECO:0000313" key="8">
    <source>
        <dbReference type="Proteomes" id="UP000594260"/>
    </source>
</evidence>
<evidence type="ECO:0000256" key="4">
    <source>
        <dbReference type="ARBA" id="ARBA00070201"/>
    </source>
</evidence>
<dbReference type="OMA" id="KGLACGD"/>
<comment type="similarity">
    <text evidence="2">Belongs to the HFCD (homooligomeric flavin containing Cys decarboxylase) superfamily.</text>
</comment>
<feature type="domain" description="Flavoprotein" evidence="6">
    <location>
        <begin position="40"/>
        <end position="216"/>
    </location>
</feature>
<accession>A0A7M7KEC9</accession>
<dbReference type="InParanoid" id="A0A7M7KEC9"/>
<evidence type="ECO:0000256" key="1">
    <source>
        <dbReference type="ARBA" id="ARBA00022993"/>
    </source>
</evidence>
<dbReference type="AlphaFoldDB" id="A0A7M7KEC9"/>
<dbReference type="Proteomes" id="UP000594260">
    <property type="component" value="Unplaced"/>
</dbReference>
<reference evidence="7" key="1">
    <citation type="submission" date="2021-01" db="UniProtKB">
        <authorList>
            <consortium name="EnsemblMetazoa"/>
        </authorList>
    </citation>
    <scope>IDENTIFICATION</scope>
</reference>
<dbReference type="InterPro" id="IPR003382">
    <property type="entry name" value="Flavoprotein"/>
</dbReference>
<dbReference type="OrthoDB" id="1532798at2759"/>
<dbReference type="GO" id="GO:0004633">
    <property type="term" value="F:phosphopantothenoylcysteine decarboxylase activity"/>
    <property type="evidence" value="ECO:0007669"/>
    <property type="project" value="TreeGrafter"/>
</dbReference>
<dbReference type="Pfam" id="PF02441">
    <property type="entry name" value="Flavoprotein"/>
    <property type="match status" value="1"/>
</dbReference>
<comment type="function">
    <text evidence="3">Catalyzes the decarboxylation of the cysteine moiety of 4-phosphopantothenoylcysteine to form 4'-phosphopantotheine and this reaction forms part of the biosynthesis of coenzyme A.</text>
</comment>
<dbReference type="FunCoup" id="A0A7M7KEC9">
    <property type="interactions" value="571"/>
</dbReference>
<evidence type="ECO:0000259" key="6">
    <source>
        <dbReference type="Pfam" id="PF02441"/>
    </source>
</evidence>
<dbReference type="GeneID" id="111249794"/>
<dbReference type="GO" id="GO:0015937">
    <property type="term" value="P:coenzyme A biosynthetic process"/>
    <property type="evidence" value="ECO:0007669"/>
    <property type="project" value="UniProtKB-KW"/>
</dbReference>
<dbReference type="SUPFAM" id="SSF52507">
    <property type="entry name" value="Homo-oligomeric flavin-containing Cys decarboxylases, HFCD"/>
    <property type="match status" value="1"/>
</dbReference>
<dbReference type="InterPro" id="IPR036551">
    <property type="entry name" value="Flavin_trans-like"/>
</dbReference>
<evidence type="ECO:0000256" key="5">
    <source>
        <dbReference type="ARBA" id="ARBA00082063"/>
    </source>
</evidence>
<evidence type="ECO:0000313" key="7">
    <source>
        <dbReference type="EnsemblMetazoa" id="XP_022659842"/>
    </source>
</evidence>
<keyword evidence="8" id="KW-1185">Reference proteome</keyword>
<protein>
    <recommendedName>
        <fullName evidence="4">Phosphopantothenoylcysteine decarboxylase</fullName>
    </recommendedName>
    <alternativeName>
        <fullName evidence="5">CoaC</fullName>
    </alternativeName>
</protein>
<dbReference type="EnsemblMetazoa" id="XM_022804107">
    <property type="protein sequence ID" value="XP_022659842"/>
    <property type="gene ID" value="LOC111249794"/>
</dbReference>
<sequence length="231" mass="26218">MKREVLQERMMLQLRCHRPFRLNADNMLGKIMPQTEGEIHILLGLTGSVASLKAPDLIQKLKKLDIPGHEIKVQVVTTERAKHFYSQLEAEIVHDDVAEWSSWNKRSDPVLHIELRKWADIFVIAPLDANTMAKMCTGICDNLFTCVVRAWDLNRPLLFAPAMNTFMYEHPLTRKQIGKLTAFGYIEIPAISKKLVCGDTGLGAMANVDTIVEVTRNQANGRVVGRTWRKL</sequence>
<dbReference type="CTD" id="60490"/>
<dbReference type="GO" id="GO:0071513">
    <property type="term" value="C:phosphopantothenoylcysteine decarboxylase complex"/>
    <property type="evidence" value="ECO:0007669"/>
    <property type="project" value="TreeGrafter"/>
</dbReference>